<dbReference type="PANTHER" id="PTHR47027:SF20">
    <property type="entry name" value="REVERSE TRANSCRIPTASE-LIKE PROTEIN WITH RNA-DIRECTED DNA POLYMERASE DOMAIN"/>
    <property type="match status" value="1"/>
</dbReference>
<proteinExistence type="predicted"/>
<sequence>MAGPFLFNFAVDEIMRRTVEQCPADVILVPSAHPLVNREYANDVVMFASSSAKLQHAVNLVSKLAATYSLRLRPDQCKQMWVSAGLSSGISVNGQPIELVNEFCYLGCTQRTPAATREMFSKDALRSLLHLTP</sequence>
<organism evidence="1 2">
    <name type="scientific">Necator americanus</name>
    <name type="common">Human hookworm</name>
    <dbReference type="NCBI Taxonomy" id="51031"/>
    <lineage>
        <taxon>Eukaryota</taxon>
        <taxon>Metazoa</taxon>
        <taxon>Ecdysozoa</taxon>
        <taxon>Nematoda</taxon>
        <taxon>Chromadorea</taxon>
        <taxon>Rhabditida</taxon>
        <taxon>Rhabditina</taxon>
        <taxon>Rhabditomorpha</taxon>
        <taxon>Strongyloidea</taxon>
        <taxon>Ancylostomatidae</taxon>
        <taxon>Bunostominae</taxon>
        <taxon>Necator</taxon>
    </lineage>
</organism>
<evidence type="ECO:0000313" key="1">
    <source>
        <dbReference type="EMBL" id="KAK6760740.1"/>
    </source>
</evidence>
<keyword evidence="2" id="KW-1185">Reference proteome</keyword>
<name>A0ABR1EEJ9_NECAM</name>
<evidence type="ECO:0000313" key="2">
    <source>
        <dbReference type="Proteomes" id="UP001303046"/>
    </source>
</evidence>
<reference evidence="1 2" key="1">
    <citation type="submission" date="2023-08" db="EMBL/GenBank/DDBJ databases">
        <title>A Necator americanus chromosomal reference genome.</title>
        <authorList>
            <person name="Ilik V."/>
            <person name="Petrzelkova K.J."/>
            <person name="Pardy F."/>
            <person name="Fuh T."/>
            <person name="Niatou-Singa F.S."/>
            <person name="Gouil Q."/>
            <person name="Baker L."/>
            <person name="Ritchie M.E."/>
            <person name="Jex A.R."/>
            <person name="Gazzola D."/>
            <person name="Li H."/>
            <person name="Toshio Fujiwara R."/>
            <person name="Zhan B."/>
            <person name="Aroian R.V."/>
            <person name="Pafco B."/>
            <person name="Schwarz E.M."/>
        </authorList>
    </citation>
    <scope>NUCLEOTIDE SEQUENCE [LARGE SCALE GENOMIC DNA]</scope>
    <source>
        <strain evidence="1 2">Aroian</strain>
        <tissue evidence="1">Whole animal</tissue>
    </source>
</reference>
<dbReference type="PANTHER" id="PTHR47027">
    <property type="entry name" value="REVERSE TRANSCRIPTASE DOMAIN-CONTAINING PROTEIN"/>
    <property type="match status" value="1"/>
</dbReference>
<gene>
    <name evidence="1" type="primary">Necator_chrX.g22146</name>
    <name evidence="1" type="ORF">RB195_021985</name>
</gene>
<protein>
    <recommendedName>
        <fullName evidence="3">Reverse transcriptase domain-containing protein</fullName>
    </recommendedName>
</protein>
<dbReference type="Proteomes" id="UP001303046">
    <property type="component" value="Unassembled WGS sequence"/>
</dbReference>
<dbReference type="EMBL" id="JAVFWL010000006">
    <property type="protein sequence ID" value="KAK6760740.1"/>
    <property type="molecule type" value="Genomic_DNA"/>
</dbReference>
<evidence type="ECO:0008006" key="3">
    <source>
        <dbReference type="Google" id="ProtNLM"/>
    </source>
</evidence>
<accession>A0ABR1EEJ9</accession>
<comment type="caution">
    <text evidence="1">The sequence shown here is derived from an EMBL/GenBank/DDBJ whole genome shotgun (WGS) entry which is preliminary data.</text>
</comment>